<reference evidence="2" key="1">
    <citation type="submission" date="2020-02" db="EMBL/GenBank/DDBJ databases">
        <authorList>
            <person name="Meier V. D."/>
        </authorList>
    </citation>
    <scope>NUCLEOTIDE SEQUENCE</scope>
    <source>
        <strain evidence="2">AVDCRST_MAG22</strain>
    </source>
</reference>
<evidence type="ECO:0000256" key="1">
    <source>
        <dbReference type="SAM" id="Phobius"/>
    </source>
</evidence>
<proteinExistence type="predicted"/>
<name>A0A6J4PFC6_9ACTN</name>
<protein>
    <submittedName>
        <fullName evidence="2">Uncharacterized protein</fullName>
    </submittedName>
</protein>
<gene>
    <name evidence="2" type="ORF">AVDCRST_MAG22-1905</name>
</gene>
<keyword evidence="1" id="KW-1133">Transmembrane helix</keyword>
<evidence type="ECO:0000313" key="2">
    <source>
        <dbReference type="EMBL" id="CAA9411306.1"/>
    </source>
</evidence>
<dbReference type="EMBL" id="CADCUV010000076">
    <property type="protein sequence ID" value="CAA9411306.1"/>
    <property type="molecule type" value="Genomic_DNA"/>
</dbReference>
<sequence length="162" mass="16962">MLERDWQWKFRGWSRAMAGTAGRSFAEGWRWIALLRPGGASPASGPGGFYVSLVVVALVFCHGAFGYAHQLSPVDVRTAHVAHAAVGQQPDGERDAGGLHMGDAAYFATLLALLFGALLLPGGGGSAVLQLPASGFAKVGHKVGELPPPRGPTLPLLQVLRL</sequence>
<keyword evidence="1" id="KW-0472">Membrane</keyword>
<feature type="transmembrane region" description="Helical" evidence="1">
    <location>
        <begin position="49"/>
        <end position="68"/>
    </location>
</feature>
<keyword evidence="1" id="KW-0812">Transmembrane</keyword>
<organism evidence="2">
    <name type="scientific">uncultured Rubrobacteraceae bacterium</name>
    <dbReference type="NCBI Taxonomy" id="349277"/>
    <lineage>
        <taxon>Bacteria</taxon>
        <taxon>Bacillati</taxon>
        <taxon>Actinomycetota</taxon>
        <taxon>Rubrobacteria</taxon>
        <taxon>Rubrobacterales</taxon>
        <taxon>Rubrobacteraceae</taxon>
        <taxon>environmental samples</taxon>
    </lineage>
</organism>
<feature type="transmembrane region" description="Helical" evidence="1">
    <location>
        <begin position="104"/>
        <end position="122"/>
    </location>
</feature>
<accession>A0A6J4PFC6</accession>
<dbReference type="AlphaFoldDB" id="A0A6J4PFC6"/>